<evidence type="ECO:0000256" key="2">
    <source>
        <dbReference type="SAM" id="SignalP"/>
    </source>
</evidence>
<feature type="chain" id="PRO_5042238269" evidence="2">
    <location>
        <begin position="21"/>
        <end position="533"/>
    </location>
</feature>
<reference evidence="3" key="1">
    <citation type="submission" date="2021-07" db="EMBL/GenBank/DDBJ databases">
        <title>Genome Resource of American Ginseng Black Spot Pathogen Alternaria panax.</title>
        <authorList>
            <person name="Qiu C."/>
            <person name="Wang W."/>
            <person name="Liu Z."/>
        </authorList>
    </citation>
    <scope>NUCLEOTIDE SEQUENCE</scope>
    <source>
        <strain evidence="3">BNCC115425</strain>
    </source>
</reference>
<evidence type="ECO:0000313" key="4">
    <source>
        <dbReference type="Proteomes" id="UP001199106"/>
    </source>
</evidence>
<comment type="caution">
    <text evidence="3">The sequence shown here is derived from an EMBL/GenBank/DDBJ whole genome shotgun (WGS) entry which is preliminary data.</text>
</comment>
<organism evidence="3 4">
    <name type="scientific">Alternaria panax</name>
    <dbReference type="NCBI Taxonomy" id="48097"/>
    <lineage>
        <taxon>Eukaryota</taxon>
        <taxon>Fungi</taxon>
        <taxon>Dikarya</taxon>
        <taxon>Ascomycota</taxon>
        <taxon>Pezizomycotina</taxon>
        <taxon>Dothideomycetes</taxon>
        <taxon>Pleosporomycetidae</taxon>
        <taxon>Pleosporales</taxon>
        <taxon>Pleosporineae</taxon>
        <taxon>Pleosporaceae</taxon>
        <taxon>Alternaria</taxon>
        <taxon>Alternaria sect. Panax</taxon>
    </lineage>
</organism>
<feature type="compositionally biased region" description="Basic and acidic residues" evidence="1">
    <location>
        <begin position="413"/>
        <end position="422"/>
    </location>
</feature>
<proteinExistence type="predicted"/>
<keyword evidence="4" id="KW-1185">Reference proteome</keyword>
<evidence type="ECO:0000256" key="1">
    <source>
        <dbReference type="SAM" id="MobiDB-lite"/>
    </source>
</evidence>
<gene>
    <name evidence="3" type="ORF">G6011_04451</name>
</gene>
<protein>
    <submittedName>
        <fullName evidence="3">Uncharacterized protein</fullName>
    </submittedName>
</protein>
<feature type="compositionally biased region" description="Low complexity" evidence="1">
    <location>
        <begin position="470"/>
        <end position="483"/>
    </location>
</feature>
<evidence type="ECO:0000313" key="3">
    <source>
        <dbReference type="EMBL" id="KAG9194416.1"/>
    </source>
</evidence>
<feature type="region of interest" description="Disordered" evidence="1">
    <location>
        <begin position="455"/>
        <end position="533"/>
    </location>
</feature>
<keyword evidence="2" id="KW-0732">Signal</keyword>
<dbReference type="EMBL" id="JAANER010000002">
    <property type="protein sequence ID" value="KAG9194416.1"/>
    <property type="molecule type" value="Genomic_DNA"/>
</dbReference>
<feature type="signal peptide" evidence="2">
    <location>
        <begin position="1"/>
        <end position="20"/>
    </location>
</feature>
<feature type="region of interest" description="Disordered" evidence="1">
    <location>
        <begin position="317"/>
        <end position="380"/>
    </location>
</feature>
<name>A0AAD4IHB5_9PLEO</name>
<dbReference type="Proteomes" id="UP001199106">
    <property type="component" value="Unassembled WGS sequence"/>
</dbReference>
<feature type="region of interest" description="Disordered" evidence="1">
    <location>
        <begin position="405"/>
        <end position="432"/>
    </location>
</feature>
<dbReference type="AlphaFoldDB" id="A0AAD4IHB5"/>
<sequence length="533" mass="58525">MISSWMRALLLLTAIDYADKDATSAPTGITAALVVHKSAFYGISLSTPYISTHHHVFESSYIPETPHSPPTPKPNNMTDHDRDMGTPQGVPDKATTMTLIATSSLPASGLPRISDRKLEKVPEFLKASYRPKPSTSICLNQDFPMIEGLCFRNMSEAKKSMAVAQWHAPQEDETIPQTEEEHRKIVMMLVNAFKDMGIAKDTAANAYRKRFIPGETSYYQDWAIEACAWDIIDKATSIHTEGFSIPIYDRSIVDCIGQTQKWLFQERIDWICQVLKSSKHVAVTLMKHEKNWVTIGAPHKLYSSTLVNTISNAHRGKWIKDGRGADKNHQDRPAKGKRNKDQPTVSEGDGIGMFQANNVDPGATAGIEEPGMHNQSFTHKRKKVEHVTFDGKDVDMDDAITVDSDAGVPSLKEPGKSCRPSEHVINSPRPDTETVGFFPAELPIKSFAMAPAQDTGINYHPDADIKGGSESDSGSELSDPPDGLLSDALYASPANKKMDSLKGSSPIAEPRSNNAVDLDGAHTLVSLKEHTGH</sequence>
<accession>A0AAD4IHB5</accession>
<feature type="region of interest" description="Disordered" evidence="1">
    <location>
        <begin position="62"/>
        <end position="87"/>
    </location>
</feature>
<feature type="compositionally biased region" description="Basic and acidic residues" evidence="1">
    <location>
        <begin position="318"/>
        <end position="334"/>
    </location>
</feature>